<evidence type="ECO:0000313" key="1">
    <source>
        <dbReference type="EMBL" id="KAJ9640886.1"/>
    </source>
</evidence>
<evidence type="ECO:0000313" key="2">
    <source>
        <dbReference type="Proteomes" id="UP001172680"/>
    </source>
</evidence>
<sequence>MADHERIEVGKSANGNPHDVDKALVDNHMPVITFRAFIMCALVSMGGIMFGYDCGSIAGYLQMPDFQSRFANRTPSGGYEWPPALSGILVGGWPIGACIGALAAAKPADTYGRKWCISGWAGVHVVGTLIQITAMSSVGQMIAGRVICGIGVGALSVLVPMYMGESSPTLIRGALVRDPRLWDDLHERIPRYAYRKGRAEEARQTMAVLHGVPPNHVVIESQTHELGLALAEEERAGKASFFETFKLPRMRYRVFLGVFLHAGQQFTGANYFFYYGTTVFRATGISNSFVTQIILGAVNCIMTFPGLWMVEHLGRRVCLVGGALWMGMCFLVFSSLGAFRLNPDTATSVGGAMIAFACLFISGFASTWGPLVWGVSSELFPTPVRANCSSLVTAVNWTCNFLIGFFTPYITNAIAFSYGYVFAGCCIVEAVVVYFCLIESHDRTLEEIDAMYVHHVNPITSAKWTPPPHLAEEIHGPEGPPPPPEGGRRKSLSAVEVATGATPFRLYSMAPTRRESLTMAGRTRAPSGLPKSGLPGIPDSV</sequence>
<dbReference type="EMBL" id="JAPDRP010000016">
    <property type="protein sequence ID" value="KAJ9640886.1"/>
    <property type="molecule type" value="Genomic_DNA"/>
</dbReference>
<organism evidence="1 2">
    <name type="scientific">Coniosporium tulheliwenetii</name>
    <dbReference type="NCBI Taxonomy" id="3383036"/>
    <lineage>
        <taxon>Eukaryota</taxon>
        <taxon>Fungi</taxon>
        <taxon>Dikarya</taxon>
        <taxon>Ascomycota</taxon>
        <taxon>Pezizomycotina</taxon>
        <taxon>Dothideomycetes</taxon>
        <taxon>Dothideomycetes incertae sedis</taxon>
        <taxon>Coniosporium</taxon>
    </lineage>
</organism>
<comment type="caution">
    <text evidence="1">The sequence shown here is derived from an EMBL/GenBank/DDBJ whole genome shotgun (WGS) entry which is preliminary data.</text>
</comment>
<keyword evidence="2" id="KW-1185">Reference proteome</keyword>
<accession>A0ACC2Z044</accession>
<protein>
    <submittedName>
        <fullName evidence="1">Hexose transporter hxt5</fullName>
    </submittedName>
</protein>
<gene>
    <name evidence="1" type="primary">HXT5_2</name>
    <name evidence="1" type="ORF">H2199_005554</name>
</gene>
<name>A0ACC2Z044_9PEZI</name>
<dbReference type="Proteomes" id="UP001172680">
    <property type="component" value="Unassembled WGS sequence"/>
</dbReference>
<reference evidence="1" key="1">
    <citation type="submission" date="2022-10" db="EMBL/GenBank/DDBJ databases">
        <title>Culturing micro-colonial fungi from biological soil crusts in the Mojave desert and describing Neophaeococcomyces mojavensis, and introducing the new genera and species Taxawa tesnikishii.</title>
        <authorList>
            <person name="Kurbessoian T."/>
            <person name="Stajich J.E."/>
        </authorList>
    </citation>
    <scope>NUCLEOTIDE SEQUENCE</scope>
    <source>
        <strain evidence="1">JES_115</strain>
    </source>
</reference>
<proteinExistence type="predicted"/>